<keyword evidence="2" id="KW-1185">Reference proteome</keyword>
<evidence type="ECO:0000313" key="1">
    <source>
        <dbReference type="EMBL" id="KAE8410222.1"/>
    </source>
</evidence>
<name>A0ABQ6VZ99_9EURO</name>
<gene>
    <name evidence="1" type="ORF">BDV36DRAFT_278515</name>
</gene>
<accession>A0ABQ6VZ99</accession>
<sequence>MGRESYETTIQEAGRKETTRLLKSLNLYALLSRTSYLRNGITCTSPQPLLYERSARSFVMGDIYNELESLPFDNMGSRDLPRTDHIGPFA</sequence>
<evidence type="ECO:0000313" key="2">
    <source>
        <dbReference type="Proteomes" id="UP000325395"/>
    </source>
</evidence>
<proteinExistence type="predicted"/>
<reference evidence="1 2" key="1">
    <citation type="submission" date="2019-04" db="EMBL/GenBank/DDBJ databases">
        <authorList>
            <consortium name="DOE Joint Genome Institute"/>
            <person name="Mondo S."/>
            <person name="Kjaerbolling I."/>
            <person name="Vesth T."/>
            <person name="Frisvad J.C."/>
            <person name="Nybo J.L."/>
            <person name="Theobald S."/>
            <person name="Kildgaard S."/>
            <person name="Isbrandt T."/>
            <person name="Kuo A."/>
            <person name="Sato A."/>
            <person name="Lyhne E.K."/>
            <person name="Kogle M.E."/>
            <person name="Wiebenga A."/>
            <person name="Kun R.S."/>
            <person name="Lubbers R.J."/>
            <person name="Makela M.R."/>
            <person name="Barry K."/>
            <person name="Chovatia M."/>
            <person name="Clum A."/>
            <person name="Daum C."/>
            <person name="Haridas S."/>
            <person name="He G."/>
            <person name="LaButti K."/>
            <person name="Lipzen A."/>
            <person name="Riley R."/>
            <person name="Salamov A."/>
            <person name="Simmons B.A."/>
            <person name="Magnuson J.K."/>
            <person name="Henrissat B."/>
            <person name="Mortensen U.H."/>
            <person name="Larsen T.O."/>
            <person name="Devries R.P."/>
            <person name="Grigoriev I.V."/>
            <person name="Machida M."/>
            <person name="Baker S.E."/>
            <person name="Andersen M.R."/>
            <person name="Cantor M.N."/>
            <person name="Hua S.X."/>
        </authorList>
    </citation>
    <scope>NUCLEOTIDE SEQUENCE [LARGE SCALE GENOMIC DNA]</scope>
    <source>
        <strain evidence="1 2">CBS 117616</strain>
    </source>
</reference>
<dbReference type="Proteomes" id="UP000325395">
    <property type="component" value="Unassembled WGS sequence"/>
</dbReference>
<organism evidence="1 2">
    <name type="scientific">Aspergillus pseudocaelatus</name>
    <dbReference type="NCBI Taxonomy" id="1825620"/>
    <lineage>
        <taxon>Eukaryota</taxon>
        <taxon>Fungi</taxon>
        <taxon>Dikarya</taxon>
        <taxon>Ascomycota</taxon>
        <taxon>Pezizomycotina</taxon>
        <taxon>Eurotiomycetes</taxon>
        <taxon>Eurotiomycetidae</taxon>
        <taxon>Eurotiales</taxon>
        <taxon>Aspergillaceae</taxon>
        <taxon>Aspergillus</taxon>
        <taxon>Aspergillus subgen. Circumdati</taxon>
    </lineage>
</organism>
<protein>
    <submittedName>
        <fullName evidence="1">Uncharacterized protein</fullName>
    </submittedName>
</protein>
<dbReference type="EMBL" id="ML735992">
    <property type="protein sequence ID" value="KAE8410222.1"/>
    <property type="molecule type" value="Genomic_DNA"/>
</dbReference>